<reference evidence="2 3" key="1">
    <citation type="submission" date="2015-09" db="EMBL/GenBank/DDBJ databases">
        <authorList>
            <consortium name="Swine Surveillance"/>
        </authorList>
    </citation>
    <scope>NUCLEOTIDE SEQUENCE [LARGE SCALE GENOMIC DNA]</scope>
    <source>
        <strain evidence="2 3">CECT 8383</strain>
    </source>
</reference>
<dbReference type="InterPro" id="IPR027373">
    <property type="entry name" value="RHH_dom"/>
</dbReference>
<organism evidence="2 3">
    <name type="scientific">Thalassovita mediterranea</name>
    <dbReference type="NCBI Taxonomy" id="340021"/>
    <lineage>
        <taxon>Bacteria</taxon>
        <taxon>Pseudomonadati</taxon>
        <taxon>Pseudomonadota</taxon>
        <taxon>Alphaproteobacteria</taxon>
        <taxon>Rhodobacterales</taxon>
        <taxon>Roseobacteraceae</taxon>
        <taxon>Thalassovita</taxon>
    </lineage>
</organism>
<proteinExistence type="predicted"/>
<evidence type="ECO:0000313" key="2">
    <source>
        <dbReference type="EMBL" id="CUH83346.1"/>
    </source>
</evidence>
<evidence type="ECO:0000313" key="3">
    <source>
        <dbReference type="Proteomes" id="UP000051681"/>
    </source>
</evidence>
<name>A0A0P1GMB3_9RHOB</name>
<accession>A0A0P1GMB3</accession>
<dbReference type="RefSeq" id="WP_058317506.1">
    <property type="nucleotide sequence ID" value="NZ_CYSF01000003.1"/>
</dbReference>
<dbReference type="AlphaFoldDB" id="A0A0P1GMB3"/>
<sequence>MSRPVKRSLTLRGHRTSVSLEDAFWQAFRDIAAERDQPINDLAAEIDEGRDLDAGLATEIRLFVLAHYQQKLRGV</sequence>
<dbReference type="EMBL" id="CYSF01000003">
    <property type="protein sequence ID" value="CUH83346.1"/>
    <property type="molecule type" value="Genomic_DNA"/>
</dbReference>
<dbReference type="Proteomes" id="UP000051681">
    <property type="component" value="Unassembled WGS sequence"/>
</dbReference>
<protein>
    <recommendedName>
        <fullName evidence="1">Ribbon-helix-helix domain-containing protein</fullName>
    </recommendedName>
</protein>
<feature type="domain" description="Ribbon-helix-helix" evidence="1">
    <location>
        <begin position="4"/>
        <end position="68"/>
    </location>
</feature>
<gene>
    <name evidence="2" type="ORF">TM5383_00533</name>
</gene>
<dbReference type="OrthoDB" id="7477016at2"/>
<keyword evidence="3" id="KW-1185">Reference proteome</keyword>
<dbReference type="InterPro" id="IPR038268">
    <property type="entry name" value="RHH_sf"/>
</dbReference>
<dbReference type="Pfam" id="PF13467">
    <property type="entry name" value="RHH_4"/>
    <property type="match status" value="1"/>
</dbReference>
<evidence type="ECO:0000259" key="1">
    <source>
        <dbReference type="Pfam" id="PF13467"/>
    </source>
</evidence>
<dbReference type="Gene3D" id="1.10.3990.20">
    <property type="entry name" value="protein bp1543"/>
    <property type="match status" value="1"/>
</dbReference>
<dbReference type="STRING" id="340021.TM5383_00533"/>